<dbReference type="EMBL" id="LVWB01000013">
    <property type="protein sequence ID" value="ONI58844.1"/>
    <property type="molecule type" value="Genomic_DNA"/>
</dbReference>
<evidence type="ECO:0000313" key="3">
    <source>
        <dbReference type="Proteomes" id="UP000189542"/>
    </source>
</evidence>
<organism evidence="2 3">
    <name type="scientific">Candidatus Liberibacter solanacearum</name>
    <dbReference type="NCBI Taxonomy" id="556287"/>
    <lineage>
        <taxon>Bacteria</taxon>
        <taxon>Pseudomonadati</taxon>
        <taxon>Pseudomonadota</taxon>
        <taxon>Alphaproteobacteria</taxon>
        <taxon>Hyphomicrobiales</taxon>
        <taxon>Rhizobiaceae</taxon>
        <taxon>Liberibacter</taxon>
    </lineage>
</organism>
<dbReference type="AlphaFoldDB" id="A0A1V2N7E9"/>
<proteinExistence type="predicted"/>
<feature type="compositionally biased region" description="Basic and acidic residues" evidence="1">
    <location>
        <begin position="1"/>
        <end position="19"/>
    </location>
</feature>
<dbReference type="Proteomes" id="UP000189542">
    <property type="component" value="Unassembled WGS sequence"/>
</dbReference>
<protein>
    <submittedName>
        <fullName evidence="2">Uncharacterized protein</fullName>
    </submittedName>
</protein>
<name>A0A1V2N7E9_9HYPH</name>
<reference evidence="2 3" key="1">
    <citation type="journal article" date="2017" name="PLoS ONE">
        <title>Genomic sequence of 'Candidatus Liberibacter solanacearum' haplotype C and its comparison with haplotype A and B genomes.</title>
        <authorList>
            <person name="Wang J."/>
            <person name="Haapalainen M."/>
            <person name="Schott T."/>
            <person name="Thompson S.M."/>
            <person name="Smith G.R."/>
            <person name="Nissinen A.I."/>
            <person name="Pirhonen M."/>
        </authorList>
    </citation>
    <scope>NUCLEOTIDE SEQUENCE [LARGE SCALE GENOMIC DNA]</scope>
    <source>
        <strain evidence="2 3">FIN111</strain>
    </source>
</reference>
<evidence type="ECO:0000313" key="2">
    <source>
        <dbReference type="EMBL" id="ONI58844.1"/>
    </source>
</evidence>
<sequence>MSTRNEENQAKSILEEARKNGSAQLIKEKEKLYNRTHDKASAYERMLQITVNDINKCIQRMKKIRGERD</sequence>
<gene>
    <name evidence="2" type="ORF">AYO25_04640</name>
</gene>
<accession>A0A1V2N7E9</accession>
<feature type="region of interest" description="Disordered" evidence="1">
    <location>
        <begin position="1"/>
        <end position="21"/>
    </location>
</feature>
<evidence type="ECO:0000256" key="1">
    <source>
        <dbReference type="SAM" id="MobiDB-lite"/>
    </source>
</evidence>
<comment type="caution">
    <text evidence="2">The sequence shown here is derived from an EMBL/GenBank/DDBJ whole genome shotgun (WGS) entry which is preliminary data.</text>
</comment>